<reference evidence="2" key="1">
    <citation type="submission" date="2025-08" db="UniProtKB">
        <authorList>
            <consortium name="RefSeq"/>
        </authorList>
    </citation>
    <scope>IDENTIFICATION</scope>
    <source>
        <tissue evidence="2">Whole Larva</tissue>
    </source>
</reference>
<dbReference type="Proteomes" id="UP000695000">
    <property type="component" value="Unplaced"/>
</dbReference>
<evidence type="ECO:0000313" key="1">
    <source>
        <dbReference type="Proteomes" id="UP000695000"/>
    </source>
</evidence>
<protein>
    <submittedName>
        <fullName evidence="2">Uncharacterized protein LOC108558842</fullName>
    </submittedName>
</protein>
<gene>
    <name evidence="2" type="primary">LOC108558842</name>
</gene>
<dbReference type="RefSeq" id="XP_017771361.1">
    <property type="nucleotide sequence ID" value="XM_017915872.1"/>
</dbReference>
<accession>A0ABM1M9W1</accession>
<name>A0ABM1M9W1_NICVS</name>
<keyword evidence="1" id="KW-1185">Reference proteome</keyword>
<evidence type="ECO:0000313" key="2">
    <source>
        <dbReference type="RefSeq" id="XP_017771361.1"/>
    </source>
</evidence>
<dbReference type="GeneID" id="108558842"/>
<organism evidence="1 2">
    <name type="scientific">Nicrophorus vespilloides</name>
    <name type="common">Boreal carrion beetle</name>
    <dbReference type="NCBI Taxonomy" id="110193"/>
    <lineage>
        <taxon>Eukaryota</taxon>
        <taxon>Metazoa</taxon>
        <taxon>Ecdysozoa</taxon>
        <taxon>Arthropoda</taxon>
        <taxon>Hexapoda</taxon>
        <taxon>Insecta</taxon>
        <taxon>Pterygota</taxon>
        <taxon>Neoptera</taxon>
        <taxon>Endopterygota</taxon>
        <taxon>Coleoptera</taxon>
        <taxon>Polyphaga</taxon>
        <taxon>Staphyliniformia</taxon>
        <taxon>Silphidae</taxon>
        <taxon>Nicrophorinae</taxon>
        <taxon>Nicrophorus</taxon>
    </lineage>
</organism>
<sequence length="655" mass="74685">MQQKEPRLRENWFEQQYHKLRNWVEENVGLEKPEDTLNDSTEEKHKAILDEFTSIIKNDLSEGKRLSESEDADLNKRIASLIKSENITAPRLADELTKMEDMVESNTDSIVNLKNLDELQSRFKSNDEMEDENKNIEDNVVGDRQVNRWQMVNLTKGSNPETPEVNKAPLVDPNVVDLKTIMSGLKSVPHMVLDGAQKVANIIRPEGKDITVGDAQQTPTVEAEDKGNDTVGCSLEKDSDEETIYLQPPGYGYGYRESKNQDKLHLPTLDEIFHPHSKKKSHELSQFEELLHPQESRSGAKDKPVTGLPKLIQDLEHLTLPPIPGLKPHHKHHPSTLPPPPQYVDHNIPIPNNPNPPIENPNFNPNMPLNNNPFFNNNPPNDPNFNPNFNPNLNPNQQFMEPPPPFIPPQGFPNEFQSRHAHGHGHGGRHNIVGAQHMQNNPNFRHDLGHFGKIVPAELHDLNIHSRDVSEQMKGHKMYFVGDGIKLPLHMNKHDDGTLHLSVDMHKLCKCNQTNCKNEPHFLDTKITTDQDVPNALDDDDVNLGMAAPTSKELASSLDDKDIFKRSPDIQQKLNVYDEQFDEVLPIRNMHRENLENHINAFNEDVNRYYDNEISDKIPERKNNDEGDDDVVQQRVGLLTNVLSWMKDLVMEDAK</sequence>
<proteinExistence type="predicted"/>